<dbReference type="SUPFAM" id="SSF46689">
    <property type="entry name" value="Homeodomain-like"/>
    <property type="match status" value="2"/>
</dbReference>
<comment type="caution">
    <text evidence="10">The sequence shown here is derived from an EMBL/GenBank/DDBJ whole genome shotgun (WGS) entry which is preliminary data.</text>
</comment>
<dbReference type="InterPro" id="IPR017884">
    <property type="entry name" value="SANT_dom"/>
</dbReference>
<dbReference type="InterPro" id="IPR006447">
    <property type="entry name" value="Myb_dom_plants"/>
</dbReference>
<gene>
    <name evidence="10" type="ORF">MERR_LOCUS47168</name>
</gene>
<comment type="subcellular location">
    <subcellularLocation>
        <location evidence="1">Nucleus</location>
    </subcellularLocation>
</comment>
<dbReference type="GO" id="GO:0003677">
    <property type="term" value="F:DNA binding"/>
    <property type="evidence" value="ECO:0007669"/>
    <property type="project" value="UniProtKB-KW"/>
</dbReference>
<evidence type="ECO:0000256" key="2">
    <source>
        <dbReference type="ARBA" id="ARBA00023015"/>
    </source>
</evidence>
<dbReference type="NCBIfam" id="TIGR01557">
    <property type="entry name" value="myb_SHAQKYF"/>
    <property type="match status" value="1"/>
</dbReference>
<dbReference type="GO" id="GO:0010468">
    <property type="term" value="P:regulation of gene expression"/>
    <property type="evidence" value="ECO:0007669"/>
    <property type="project" value="UniProtKB-ARBA"/>
</dbReference>
<keyword evidence="5" id="KW-0539">Nucleus</keyword>
<evidence type="ECO:0000256" key="5">
    <source>
        <dbReference type="ARBA" id="ARBA00023242"/>
    </source>
</evidence>
<sequence>MAWRQWRKDDDKLFETALVLFPENFPNRFQAIADHLQIPVEEVMFYYDALVHDIELIESDCFPIADYPVYWETGQTSSQSTYIDKQRKRGVAWSQEERKLFLEGLDKKGKGDWKGIARDYVKTRSATQVASHAQKYYLRQQNVGSKAKKRVSIHDTTSVDADNSTVPRSDFGSMTTNQPHFGQQMPIDDDKYEVFD</sequence>
<accession>A0A6D2LI93</accession>
<feature type="domain" description="Myb-like" evidence="7">
    <location>
        <begin position="85"/>
        <end position="137"/>
    </location>
</feature>
<feature type="compositionally biased region" description="Polar residues" evidence="6">
    <location>
        <begin position="154"/>
        <end position="181"/>
    </location>
</feature>
<proteinExistence type="predicted"/>
<feature type="region of interest" description="Disordered" evidence="6">
    <location>
        <begin position="149"/>
        <end position="189"/>
    </location>
</feature>
<name>A0A6D2LI93_9BRAS</name>
<dbReference type="PANTHER" id="PTHR44042:SF15">
    <property type="entry name" value="DUPLICATED HOMEODOMAIN-LIKE SUPERFAMILY PROTEIN"/>
    <property type="match status" value="1"/>
</dbReference>
<dbReference type="PANTHER" id="PTHR44042">
    <property type="entry name" value="DUPLICATED HOMEODOMAIN-LIKE SUPERFAMILY PROTEIN-RELATED"/>
    <property type="match status" value="1"/>
</dbReference>
<evidence type="ECO:0000259" key="9">
    <source>
        <dbReference type="PROSITE" id="PS51294"/>
    </source>
</evidence>
<dbReference type="Proteomes" id="UP000467841">
    <property type="component" value="Unassembled WGS sequence"/>
</dbReference>
<dbReference type="GO" id="GO:0005634">
    <property type="term" value="C:nucleus"/>
    <property type="evidence" value="ECO:0007669"/>
    <property type="project" value="UniProtKB-SubCell"/>
</dbReference>
<keyword evidence="11" id="KW-1185">Reference proteome</keyword>
<keyword evidence="3" id="KW-0238">DNA-binding</keyword>
<dbReference type="FunFam" id="1.10.10.60:FF:000009">
    <property type="entry name" value="transcription factor MYB1R1"/>
    <property type="match status" value="1"/>
</dbReference>
<evidence type="ECO:0000256" key="6">
    <source>
        <dbReference type="SAM" id="MobiDB-lite"/>
    </source>
</evidence>
<dbReference type="AlphaFoldDB" id="A0A6D2LI93"/>
<reference evidence="10" key="1">
    <citation type="submission" date="2020-01" db="EMBL/GenBank/DDBJ databases">
        <authorList>
            <person name="Mishra B."/>
        </authorList>
    </citation>
    <scope>NUCLEOTIDE SEQUENCE [LARGE SCALE GENOMIC DNA]</scope>
</reference>
<dbReference type="OrthoDB" id="118550at2759"/>
<dbReference type="InterPro" id="IPR001005">
    <property type="entry name" value="SANT/Myb"/>
</dbReference>
<dbReference type="EMBL" id="CACVBM020001806">
    <property type="protein sequence ID" value="CAA7059932.1"/>
    <property type="molecule type" value="Genomic_DNA"/>
</dbReference>
<protein>
    <submittedName>
        <fullName evidence="10">Uncharacterized protein</fullName>
    </submittedName>
</protein>
<evidence type="ECO:0000259" key="7">
    <source>
        <dbReference type="PROSITE" id="PS50090"/>
    </source>
</evidence>
<dbReference type="InterPro" id="IPR009057">
    <property type="entry name" value="Homeodomain-like_sf"/>
</dbReference>
<feature type="domain" description="HTH myb-type" evidence="9">
    <location>
        <begin position="85"/>
        <end position="141"/>
    </location>
</feature>
<evidence type="ECO:0000256" key="4">
    <source>
        <dbReference type="ARBA" id="ARBA00023163"/>
    </source>
</evidence>
<dbReference type="InterPro" id="IPR017930">
    <property type="entry name" value="Myb_dom"/>
</dbReference>
<dbReference type="CDD" id="cd00167">
    <property type="entry name" value="SANT"/>
    <property type="match status" value="1"/>
</dbReference>
<keyword evidence="2" id="KW-0805">Transcription regulation</keyword>
<evidence type="ECO:0000256" key="1">
    <source>
        <dbReference type="ARBA" id="ARBA00004123"/>
    </source>
</evidence>
<dbReference type="PROSITE" id="PS51294">
    <property type="entry name" value="HTH_MYB"/>
    <property type="match status" value="1"/>
</dbReference>
<dbReference type="SMART" id="SM00717">
    <property type="entry name" value="SANT"/>
    <property type="match status" value="2"/>
</dbReference>
<evidence type="ECO:0000313" key="10">
    <source>
        <dbReference type="EMBL" id="CAA7059932.1"/>
    </source>
</evidence>
<dbReference type="Pfam" id="PF00249">
    <property type="entry name" value="Myb_DNA-binding"/>
    <property type="match status" value="1"/>
</dbReference>
<feature type="domain" description="SANT" evidence="8">
    <location>
        <begin position="88"/>
        <end position="141"/>
    </location>
</feature>
<evidence type="ECO:0000259" key="8">
    <source>
        <dbReference type="PROSITE" id="PS51293"/>
    </source>
</evidence>
<keyword evidence="4" id="KW-0804">Transcription</keyword>
<organism evidence="10 11">
    <name type="scientific">Microthlaspi erraticum</name>
    <dbReference type="NCBI Taxonomy" id="1685480"/>
    <lineage>
        <taxon>Eukaryota</taxon>
        <taxon>Viridiplantae</taxon>
        <taxon>Streptophyta</taxon>
        <taxon>Embryophyta</taxon>
        <taxon>Tracheophyta</taxon>
        <taxon>Spermatophyta</taxon>
        <taxon>Magnoliopsida</taxon>
        <taxon>eudicotyledons</taxon>
        <taxon>Gunneridae</taxon>
        <taxon>Pentapetalae</taxon>
        <taxon>rosids</taxon>
        <taxon>malvids</taxon>
        <taxon>Brassicales</taxon>
        <taxon>Brassicaceae</taxon>
        <taxon>Coluteocarpeae</taxon>
        <taxon>Microthlaspi</taxon>
    </lineage>
</organism>
<evidence type="ECO:0000313" key="11">
    <source>
        <dbReference type="Proteomes" id="UP000467841"/>
    </source>
</evidence>
<dbReference type="PROSITE" id="PS51293">
    <property type="entry name" value="SANT"/>
    <property type="match status" value="1"/>
</dbReference>
<dbReference type="PROSITE" id="PS50090">
    <property type="entry name" value="MYB_LIKE"/>
    <property type="match status" value="1"/>
</dbReference>
<dbReference type="Gene3D" id="1.10.10.60">
    <property type="entry name" value="Homeodomain-like"/>
    <property type="match status" value="2"/>
</dbReference>
<evidence type="ECO:0000256" key="3">
    <source>
        <dbReference type="ARBA" id="ARBA00023125"/>
    </source>
</evidence>